<dbReference type="AlphaFoldDB" id="A0A1B6EXU6"/>
<dbReference type="PROSITE" id="PS50102">
    <property type="entry name" value="RRM"/>
    <property type="match status" value="2"/>
</dbReference>
<accession>A0A1B6EXU6</accession>
<dbReference type="CDD" id="cd12395">
    <property type="entry name" value="RRM2_RBM34"/>
    <property type="match status" value="1"/>
</dbReference>
<evidence type="ECO:0000259" key="4">
    <source>
        <dbReference type="PROSITE" id="PS50102"/>
    </source>
</evidence>
<feature type="compositionally biased region" description="Polar residues" evidence="3">
    <location>
        <begin position="466"/>
        <end position="475"/>
    </location>
</feature>
<feature type="region of interest" description="Disordered" evidence="3">
    <location>
        <begin position="435"/>
        <end position="490"/>
    </location>
</feature>
<dbReference type="Gene3D" id="3.30.70.330">
    <property type="match status" value="2"/>
</dbReference>
<dbReference type="InterPro" id="IPR034221">
    <property type="entry name" value="RBM34_RRM2"/>
</dbReference>
<feature type="compositionally biased region" description="Basic and acidic residues" evidence="3">
    <location>
        <begin position="455"/>
        <end position="465"/>
    </location>
</feature>
<feature type="compositionally biased region" description="Basic residues" evidence="3">
    <location>
        <begin position="480"/>
        <end position="490"/>
    </location>
</feature>
<dbReference type="InterPro" id="IPR000504">
    <property type="entry name" value="RRM_dom"/>
</dbReference>
<dbReference type="SUPFAM" id="SSF54928">
    <property type="entry name" value="RNA-binding domain, RBD"/>
    <property type="match status" value="2"/>
</dbReference>
<evidence type="ECO:0000256" key="3">
    <source>
        <dbReference type="SAM" id="MobiDB-lite"/>
    </source>
</evidence>
<protein>
    <recommendedName>
        <fullName evidence="4">RRM domain-containing protein</fullName>
    </recommendedName>
</protein>
<name>A0A1B6EXU6_9HEMI</name>
<dbReference type="InterPro" id="IPR012677">
    <property type="entry name" value="Nucleotide-bd_a/b_plait_sf"/>
</dbReference>
<feature type="domain" description="RRM" evidence="4">
    <location>
        <begin position="262"/>
        <end position="340"/>
    </location>
</feature>
<evidence type="ECO:0000256" key="2">
    <source>
        <dbReference type="PROSITE-ProRule" id="PRU00176"/>
    </source>
</evidence>
<evidence type="ECO:0000313" key="5">
    <source>
        <dbReference type="EMBL" id="JAS42757.1"/>
    </source>
</evidence>
<gene>
    <name evidence="5" type="ORF">g.22793</name>
</gene>
<dbReference type="InterPro" id="IPR035979">
    <property type="entry name" value="RBD_domain_sf"/>
</dbReference>
<sequence length="490" mass="55696">MKVNNNKNGMLIKKKNEELNFNSLSLKDNGDGIVSKKKKRLIEKNKDYKKSLKQQKGNYFEILKSDSVQSNRISNKQISENSNKDMELVESNEVEQEQSFKKGKFRPYDVQSHTDTCEMNINNSLESKKSNKLKTKEASIKKHHKKLGEFQQKNEKINEKSDDSTTTFETCKENTLKTNKNKNNSTEDEYRPGMLSEMLQKKKFGHLIIPWDPSFGMDTSYIIPKSDKEQDTNTPELKINPLFDLSKRTNESSIEESTGDTHSIFVGNLPTDTTIGTIKKMFRKFGLVLKVKLRSLGLEEEKTGMNASVKFSTFESCKAALELNGKLHKGHHLRVSLSNVKVNSNKENGVFVGNLAFKAKDDDLWKAFQDCGEIESVRIIRDIRSGVGKGYGYVNFKFADSVDRALGLDGSLLLDRNLRVSKISNNTRSLSDLDKVKRRRKKKLASGSKARSGKHKDQSKSDGELKQNSQQSETEQIVVKKVKKKKTVET</sequence>
<reference evidence="5" key="1">
    <citation type="submission" date="2015-11" db="EMBL/GenBank/DDBJ databases">
        <title>De novo transcriptome assembly of four potential Pierce s Disease insect vectors from Arizona vineyards.</title>
        <authorList>
            <person name="Tassone E.E."/>
        </authorList>
    </citation>
    <scope>NUCLEOTIDE SEQUENCE</scope>
</reference>
<dbReference type="EMBL" id="GECZ01027012">
    <property type="protein sequence ID" value="JAS42757.1"/>
    <property type="molecule type" value="Transcribed_RNA"/>
</dbReference>
<feature type="domain" description="RRM" evidence="4">
    <location>
        <begin position="348"/>
        <end position="425"/>
    </location>
</feature>
<dbReference type="SMART" id="SM00360">
    <property type="entry name" value="RRM"/>
    <property type="match status" value="2"/>
</dbReference>
<dbReference type="GO" id="GO:0003729">
    <property type="term" value="F:mRNA binding"/>
    <property type="evidence" value="ECO:0007669"/>
    <property type="project" value="TreeGrafter"/>
</dbReference>
<evidence type="ECO:0000256" key="1">
    <source>
        <dbReference type="ARBA" id="ARBA00022884"/>
    </source>
</evidence>
<proteinExistence type="predicted"/>
<dbReference type="PANTHER" id="PTHR48025">
    <property type="entry name" value="OS02G0815200 PROTEIN"/>
    <property type="match status" value="1"/>
</dbReference>
<keyword evidence="1 2" id="KW-0694">RNA-binding</keyword>
<organism evidence="5">
    <name type="scientific">Cuerna arida</name>
    <dbReference type="NCBI Taxonomy" id="1464854"/>
    <lineage>
        <taxon>Eukaryota</taxon>
        <taxon>Metazoa</taxon>
        <taxon>Ecdysozoa</taxon>
        <taxon>Arthropoda</taxon>
        <taxon>Hexapoda</taxon>
        <taxon>Insecta</taxon>
        <taxon>Pterygota</taxon>
        <taxon>Neoptera</taxon>
        <taxon>Paraneoptera</taxon>
        <taxon>Hemiptera</taxon>
        <taxon>Auchenorrhyncha</taxon>
        <taxon>Membracoidea</taxon>
        <taxon>Cicadellidae</taxon>
        <taxon>Cicadellinae</taxon>
        <taxon>Proconiini</taxon>
        <taxon>Cuerna</taxon>
    </lineage>
</organism>
<dbReference type="InterPro" id="IPR050502">
    <property type="entry name" value="Euk_RNA-bind_prot"/>
</dbReference>
<dbReference type="Pfam" id="PF00076">
    <property type="entry name" value="RRM_1"/>
    <property type="match status" value="2"/>
</dbReference>
<dbReference type="PANTHER" id="PTHR48025:SF1">
    <property type="entry name" value="RRM DOMAIN-CONTAINING PROTEIN"/>
    <property type="match status" value="1"/>
</dbReference>